<dbReference type="Proteomes" id="UP000603904">
    <property type="component" value="Unassembled WGS sequence"/>
</dbReference>
<keyword evidence="2" id="KW-0812">Transmembrane</keyword>
<sequence length="138" mass="13952">MEVGEILDRLTGGQRVYGEPYERDGVTVIPAYSVRAGGGFGRGPEKGAGRDTGTDGGTDGGTDAGGTSGIVAAITDRLPDGDSAGGGGGVIARPVGAYIVKDGEARWEPAIDVNRAILGGQILAALALIVWAVTRRRS</sequence>
<evidence type="ECO:0000256" key="2">
    <source>
        <dbReference type="SAM" id="Phobius"/>
    </source>
</evidence>
<evidence type="ECO:0008006" key="5">
    <source>
        <dbReference type="Google" id="ProtNLM"/>
    </source>
</evidence>
<keyword evidence="2" id="KW-1133">Transmembrane helix</keyword>
<feature type="region of interest" description="Disordered" evidence="1">
    <location>
        <begin position="37"/>
        <end position="68"/>
    </location>
</feature>
<keyword evidence="2" id="KW-0472">Membrane</keyword>
<comment type="caution">
    <text evidence="3">The sequence shown here is derived from an EMBL/GenBank/DDBJ whole genome shotgun (WGS) entry which is preliminary data.</text>
</comment>
<gene>
    <name evidence="3" type="ORF">Mco01_14760</name>
</gene>
<organism evidence="3 4">
    <name type="scientific">Microbispora corallina</name>
    <dbReference type="NCBI Taxonomy" id="83302"/>
    <lineage>
        <taxon>Bacteria</taxon>
        <taxon>Bacillati</taxon>
        <taxon>Actinomycetota</taxon>
        <taxon>Actinomycetes</taxon>
        <taxon>Streptosporangiales</taxon>
        <taxon>Streptosporangiaceae</taxon>
        <taxon>Microbispora</taxon>
    </lineage>
</organism>
<evidence type="ECO:0000256" key="1">
    <source>
        <dbReference type="SAM" id="MobiDB-lite"/>
    </source>
</evidence>
<protein>
    <recommendedName>
        <fullName evidence="5">Sporulation protein</fullName>
    </recommendedName>
</protein>
<feature type="compositionally biased region" description="Basic and acidic residues" evidence="1">
    <location>
        <begin position="43"/>
        <end position="53"/>
    </location>
</feature>
<name>A0ABQ4FUH3_9ACTN</name>
<accession>A0ABQ4FUH3</accession>
<reference evidence="3 4" key="1">
    <citation type="submission" date="2021-01" db="EMBL/GenBank/DDBJ databases">
        <title>Whole genome shotgun sequence of Microbispora corallina NBRC 16416.</title>
        <authorList>
            <person name="Komaki H."/>
            <person name="Tamura T."/>
        </authorList>
    </citation>
    <scope>NUCLEOTIDE SEQUENCE [LARGE SCALE GENOMIC DNA]</scope>
    <source>
        <strain evidence="3 4">NBRC 16416</strain>
    </source>
</reference>
<dbReference type="RefSeq" id="WP_204056050.1">
    <property type="nucleotide sequence ID" value="NZ_BAAAGP010000005.1"/>
</dbReference>
<proteinExistence type="predicted"/>
<keyword evidence="4" id="KW-1185">Reference proteome</keyword>
<feature type="transmembrane region" description="Helical" evidence="2">
    <location>
        <begin position="116"/>
        <end position="134"/>
    </location>
</feature>
<evidence type="ECO:0000313" key="4">
    <source>
        <dbReference type="Proteomes" id="UP000603904"/>
    </source>
</evidence>
<dbReference type="EMBL" id="BOOC01000003">
    <property type="protein sequence ID" value="GIH38476.1"/>
    <property type="molecule type" value="Genomic_DNA"/>
</dbReference>
<evidence type="ECO:0000313" key="3">
    <source>
        <dbReference type="EMBL" id="GIH38476.1"/>
    </source>
</evidence>
<feature type="compositionally biased region" description="Gly residues" evidence="1">
    <location>
        <begin position="54"/>
        <end position="68"/>
    </location>
</feature>